<evidence type="ECO:0000313" key="2">
    <source>
        <dbReference type="EMBL" id="KKW00133.1"/>
    </source>
</evidence>
<protein>
    <submittedName>
        <fullName evidence="2">Uncharacterized protein</fullName>
    </submittedName>
</protein>
<dbReference type="AlphaFoldDB" id="A0A0G1V0X7"/>
<feature type="compositionally biased region" description="Basic and acidic residues" evidence="1">
    <location>
        <begin position="78"/>
        <end position="106"/>
    </location>
</feature>
<dbReference type="EMBL" id="LCPP01000015">
    <property type="protein sequence ID" value="KKW00133.1"/>
    <property type="molecule type" value="Genomic_DNA"/>
</dbReference>
<comment type="caution">
    <text evidence="2">The sequence shown here is derived from an EMBL/GenBank/DDBJ whole genome shotgun (WGS) entry which is preliminary data.</text>
</comment>
<evidence type="ECO:0000256" key="1">
    <source>
        <dbReference type="SAM" id="MobiDB-lite"/>
    </source>
</evidence>
<proteinExistence type="predicted"/>
<name>A0A0G1V0X7_9BACT</name>
<reference evidence="2 3" key="1">
    <citation type="journal article" date="2015" name="Nature">
        <title>rRNA introns, odd ribosomes, and small enigmatic genomes across a large radiation of phyla.</title>
        <authorList>
            <person name="Brown C.T."/>
            <person name="Hug L.A."/>
            <person name="Thomas B.C."/>
            <person name="Sharon I."/>
            <person name="Castelle C.J."/>
            <person name="Singh A."/>
            <person name="Wilkins M.J."/>
            <person name="Williams K.H."/>
            <person name="Banfield J.F."/>
        </authorList>
    </citation>
    <scope>NUCLEOTIDE SEQUENCE [LARGE SCALE GENOMIC DNA]</scope>
</reference>
<feature type="region of interest" description="Disordered" evidence="1">
    <location>
        <begin position="1"/>
        <end position="22"/>
    </location>
</feature>
<accession>A0A0G1V0X7</accession>
<organism evidence="2 3">
    <name type="scientific">Candidatus Amesbacteria bacterium GW2011_GWA1_48_9</name>
    <dbReference type="NCBI Taxonomy" id="1618355"/>
    <lineage>
        <taxon>Bacteria</taxon>
        <taxon>Candidatus Amesiibacteriota</taxon>
    </lineage>
</organism>
<evidence type="ECO:0000313" key="3">
    <source>
        <dbReference type="Proteomes" id="UP000034637"/>
    </source>
</evidence>
<sequence>MGGGNNTVGAVEGADSQVACGPGPAVFRSDNGGYLDNAGDDHFADTISDSVGSGYDCPAGTGGENLSGRKGKIAGSGRMDRQTGKKGLNDYERRNAGNDPEVRSGG</sequence>
<gene>
    <name evidence="2" type="ORF">UY33_C0015G0020</name>
</gene>
<dbReference type="Proteomes" id="UP000034637">
    <property type="component" value="Unassembled WGS sequence"/>
</dbReference>
<feature type="region of interest" description="Disordered" evidence="1">
    <location>
        <begin position="49"/>
        <end position="106"/>
    </location>
</feature>